<feature type="compositionally biased region" description="Low complexity" evidence="1">
    <location>
        <begin position="33"/>
        <end position="52"/>
    </location>
</feature>
<accession>A0AAD7GIR0</accession>
<dbReference type="Proteomes" id="UP001221757">
    <property type="component" value="Unassembled WGS sequence"/>
</dbReference>
<feature type="compositionally biased region" description="Basic and acidic residues" evidence="1">
    <location>
        <begin position="80"/>
        <end position="113"/>
    </location>
</feature>
<protein>
    <submittedName>
        <fullName evidence="2">Uncharacterized protein</fullName>
    </submittedName>
</protein>
<evidence type="ECO:0000256" key="1">
    <source>
        <dbReference type="SAM" id="MobiDB-lite"/>
    </source>
</evidence>
<reference evidence="2" key="1">
    <citation type="submission" date="2023-03" db="EMBL/GenBank/DDBJ databases">
        <title>Massive genome expansion in bonnet fungi (Mycena s.s.) driven by repeated elements and novel gene families across ecological guilds.</title>
        <authorList>
            <consortium name="Lawrence Berkeley National Laboratory"/>
            <person name="Harder C.B."/>
            <person name="Miyauchi S."/>
            <person name="Viragh M."/>
            <person name="Kuo A."/>
            <person name="Thoen E."/>
            <person name="Andreopoulos B."/>
            <person name="Lu D."/>
            <person name="Skrede I."/>
            <person name="Drula E."/>
            <person name="Henrissat B."/>
            <person name="Morin E."/>
            <person name="Kohler A."/>
            <person name="Barry K."/>
            <person name="LaButti K."/>
            <person name="Morin E."/>
            <person name="Salamov A."/>
            <person name="Lipzen A."/>
            <person name="Mereny Z."/>
            <person name="Hegedus B."/>
            <person name="Baldrian P."/>
            <person name="Stursova M."/>
            <person name="Weitz H."/>
            <person name="Taylor A."/>
            <person name="Grigoriev I.V."/>
            <person name="Nagy L.G."/>
            <person name="Martin F."/>
            <person name="Kauserud H."/>
        </authorList>
    </citation>
    <scope>NUCLEOTIDE SEQUENCE</scope>
    <source>
        <strain evidence="2">CBHHK067</strain>
    </source>
</reference>
<keyword evidence="3" id="KW-1185">Reference proteome</keyword>
<dbReference type="EMBL" id="JARKIE010000033">
    <property type="protein sequence ID" value="KAJ7696811.1"/>
    <property type="molecule type" value="Genomic_DNA"/>
</dbReference>
<name>A0AAD7GIR0_MYCRO</name>
<dbReference type="AlphaFoldDB" id="A0AAD7GIR0"/>
<evidence type="ECO:0000313" key="2">
    <source>
        <dbReference type="EMBL" id="KAJ7696811.1"/>
    </source>
</evidence>
<proteinExistence type="predicted"/>
<gene>
    <name evidence="2" type="ORF">B0H17DRAFT_1053143</name>
</gene>
<organism evidence="2 3">
    <name type="scientific">Mycena rosella</name>
    <name type="common">Pink bonnet</name>
    <name type="synonym">Agaricus rosellus</name>
    <dbReference type="NCBI Taxonomy" id="1033263"/>
    <lineage>
        <taxon>Eukaryota</taxon>
        <taxon>Fungi</taxon>
        <taxon>Dikarya</taxon>
        <taxon>Basidiomycota</taxon>
        <taxon>Agaricomycotina</taxon>
        <taxon>Agaricomycetes</taxon>
        <taxon>Agaricomycetidae</taxon>
        <taxon>Agaricales</taxon>
        <taxon>Marasmiineae</taxon>
        <taxon>Mycenaceae</taxon>
        <taxon>Mycena</taxon>
    </lineage>
</organism>
<comment type="caution">
    <text evidence="2">The sequence shown here is derived from an EMBL/GenBank/DDBJ whole genome shotgun (WGS) entry which is preliminary data.</text>
</comment>
<sequence length="133" mass="14382">MTDVANFIAHHPPAIKVGGRRLSVSTKHKSHPAPEQAPAAPAQPAEVPAVDADYPRPAAPTGAGVEEPAHVPPPPYIEDEPPRKEKKHDTERKLMELAQRKAEMTRPTRDLKNTGKGFGGAGRIAQPMKDLRV</sequence>
<feature type="region of interest" description="Disordered" evidence="1">
    <location>
        <begin position="1"/>
        <end position="133"/>
    </location>
</feature>
<evidence type="ECO:0000313" key="3">
    <source>
        <dbReference type="Proteomes" id="UP001221757"/>
    </source>
</evidence>